<accession>A0A2I1I660</accession>
<gene>
    <name evidence="1" type="ORF">CYJ25_03620</name>
</gene>
<dbReference type="EMBL" id="PKKJ01000002">
    <property type="protein sequence ID" value="PKY66628.1"/>
    <property type="molecule type" value="Genomic_DNA"/>
</dbReference>
<sequence>MFEQKPLYREEHLLGKIIVTKIYLIKLILRRKFDDLTKWSLEASGAYIKYSSIAEKGSSQRANFIAK</sequence>
<protein>
    <submittedName>
        <fullName evidence="1">Uncharacterized protein</fullName>
    </submittedName>
</protein>
<organism evidence="1 2">
    <name type="scientific">Schaalia turicensis</name>
    <dbReference type="NCBI Taxonomy" id="131111"/>
    <lineage>
        <taxon>Bacteria</taxon>
        <taxon>Bacillati</taxon>
        <taxon>Actinomycetota</taxon>
        <taxon>Actinomycetes</taxon>
        <taxon>Actinomycetales</taxon>
        <taxon>Actinomycetaceae</taxon>
        <taxon>Schaalia</taxon>
    </lineage>
</organism>
<dbReference type="Proteomes" id="UP000234545">
    <property type="component" value="Unassembled WGS sequence"/>
</dbReference>
<evidence type="ECO:0000313" key="2">
    <source>
        <dbReference type="Proteomes" id="UP000234545"/>
    </source>
</evidence>
<evidence type="ECO:0000313" key="1">
    <source>
        <dbReference type="EMBL" id="PKY66628.1"/>
    </source>
</evidence>
<proteinExistence type="predicted"/>
<dbReference type="AlphaFoldDB" id="A0A2I1I660"/>
<name>A0A2I1I660_9ACTO</name>
<reference evidence="1 2" key="1">
    <citation type="submission" date="2017-12" db="EMBL/GenBank/DDBJ databases">
        <title>Phylogenetic diversity of female urinary microbiome.</title>
        <authorList>
            <person name="Thomas-White K."/>
            <person name="Wolfe A.J."/>
        </authorList>
    </citation>
    <scope>NUCLEOTIDE SEQUENCE [LARGE SCALE GENOMIC DNA]</scope>
    <source>
        <strain evidence="1 2">UMB0250</strain>
    </source>
</reference>
<comment type="caution">
    <text evidence="1">The sequence shown here is derived from an EMBL/GenBank/DDBJ whole genome shotgun (WGS) entry which is preliminary data.</text>
</comment>